<evidence type="ECO:0000256" key="2">
    <source>
        <dbReference type="SAM" id="SignalP"/>
    </source>
</evidence>
<gene>
    <name evidence="3" type="ORF">BaOVIS_026980</name>
</gene>
<name>A0A9W5TBN9_BABOV</name>
<dbReference type="Proteomes" id="UP001057455">
    <property type="component" value="Unassembled WGS sequence"/>
</dbReference>
<feature type="signal peptide" evidence="2">
    <location>
        <begin position="1"/>
        <end position="34"/>
    </location>
</feature>
<reference evidence="3" key="1">
    <citation type="submission" date="2019-12" db="EMBL/GenBank/DDBJ databases">
        <title>Genome sequence of Babesia ovis.</title>
        <authorList>
            <person name="Yamagishi J."/>
            <person name="Sevinc F."/>
            <person name="Xuan X."/>
        </authorList>
    </citation>
    <scope>NUCLEOTIDE SEQUENCE</scope>
    <source>
        <strain evidence="3">Selcuk</strain>
    </source>
</reference>
<keyword evidence="3" id="KW-0548">Nucleotidyltransferase</keyword>
<feature type="chain" id="PRO_5040751070" evidence="2">
    <location>
        <begin position="35"/>
        <end position="311"/>
    </location>
</feature>
<keyword evidence="2" id="KW-0732">Signal</keyword>
<evidence type="ECO:0000256" key="1">
    <source>
        <dbReference type="SAM" id="MobiDB-lite"/>
    </source>
</evidence>
<sequence length="311" mass="35306">MAVETRGRNGMRRLVKLLLGTAAITSFMNVNVSAAAVKEGVESVDPQDGVVKTVASEGDEPQKKSLRASGDKQQEDKESLEKYGDRMYDVLYNLSRSDLPQTVIPRHHFHDGEDLKAEARKKYCDCKKTHCSCSQPILIITEEEITSDEPDECDELPQAQLPTVDKSEENQPRGTVSLADPLHDLERSKDWGSIIDFDSLYERGRDIKKRITRFVLKNVRDKRCRKMARLLEGDRLLKIPIDLAQKLSVVESDKLPDELIEDLADCIADDLTTEICGSRPTPIASVFPTEESKWLDIRWMMKDYILDALIW</sequence>
<dbReference type="GO" id="GO:0016779">
    <property type="term" value="F:nucleotidyltransferase activity"/>
    <property type="evidence" value="ECO:0007669"/>
    <property type="project" value="UniProtKB-KW"/>
</dbReference>
<keyword evidence="3" id="KW-0808">Transferase</keyword>
<organism evidence="3 4">
    <name type="scientific">Babesia ovis</name>
    <dbReference type="NCBI Taxonomy" id="5869"/>
    <lineage>
        <taxon>Eukaryota</taxon>
        <taxon>Sar</taxon>
        <taxon>Alveolata</taxon>
        <taxon>Apicomplexa</taxon>
        <taxon>Aconoidasida</taxon>
        <taxon>Piroplasmida</taxon>
        <taxon>Babesiidae</taxon>
        <taxon>Babesia</taxon>
    </lineage>
</organism>
<feature type="region of interest" description="Disordered" evidence="1">
    <location>
        <begin position="54"/>
        <end position="80"/>
    </location>
</feature>
<dbReference type="AlphaFoldDB" id="A0A9W5TBN9"/>
<dbReference type="EMBL" id="BLIY01000018">
    <property type="protein sequence ID" value="GFE55294.1"/>
    <property type="molecule type" value="Genomic_DNA"/>
</dbReference>
<keyword evidence="4" id="KW-1185">Reference proteome</keyword>
<proteinExistence type="predicted"/>
<protein>
    <submittedName>
        <fullName evidence="3">Ethanolamine-phosphate cytidylyltransferase, putative</fullName>
    </submittedName>
</protein>
<evidence type="ECO:0000313" key="3">
    <source>
        <dbReference type="EMBL" id="GFE55294.1"/>
    </source>
</evidence>
<feature type="compositionally biased region" description="Basic and acidic residues" evidence="1">
    <location>
        <begin position="69"/>
        <end position="80"/>
    </location>
</feature>
<evidence type="ECO:0000313" key="4">
    <source>
        <dbReference type="Proteomes" id="UP001057455"/>
    </source>
</evidence>
<comment type="caution">
    <text evidence="3">The sequence shown here is derived from an EMBL/GenBank/DDBJ whole genome shotgun (WGS) entry which is preliminary data.</text>
</comment>
<accession>A0A9W5TBN9</accession>